<dbReference type="EMBL" id="QYUQ01000002">
    <property type="protein sequence ID" value="RJG00616.1"/>
    <property type="molecule type" value="Genomic_DNA"/>
</dbReference>
<protein>
    <submittedName>
        <fullName evidence="5">Alkene reductase</fullName>
    </submittedName>
</protein>
<evidence type="ECO:0000259" key="4">
    <source>
        <dbReference type="Pfam" id="PF00724"/>
    </source>
</evidence>
<sequence>MPDSFASPSMFEPVRVGAWQLPNRVVMAPLTRNRAPAQMPTPLMATYYAQRAHPQTGAGLIITEGTPICPEGHGYSDTPGIHSAEQIEGWKAISGAVHAQGGHIVMQLWHVGRVSHVDLLPGGQAPVAPSAVRANAKTYLIKGEPGLRVGALVDTSEPRALKLEELPALVQTFRQAARNAIDAGMDGIELHGANGYLLDQFLRTKSNRRTDAYGGSIENRARLLLEVLRSICGEIGSNRVGVRLSPVTEGNGIVVDADTQALFEYVTRELAPLGLAYVHLIEGQAGGARDHKPFDYAAVLRSYREAGGQGAWMVNNGYDLALAQQALISGADLVAFGKRFLANPDLTRRLRQGGPFNEPDRATFYGGDWPEKGYTDYPTLASLTSLAS</sequence>
<dbReference type="GO" id="GO:0005829">
    <property type="term" value="C:cytosol"/>
    <property type="evidence" value="ECO:0007669"/>
    <property type="project" value="TreeGrafter"/>
</dbReference>
<dbReference type="FunFam" id="3.20.20.70:FF:000059">
    <property type="entry name" value="N-ethylmaleimide reductase, FMN-linked"/>
    <property type="match status" value="1"/>
</dbReference>
<dbReference type="PANTHER" id="PTHR22893">
    <property type="entry name" value="NADH OXIDOREDUCTASE-RELATED"/>
    <property type="match status" value="1"/>
</dbReference>
<comment type="caution">
    <text evidence="5">The sequence shown here is derived from an EMBL/GenBank/DDBJ whole genome shotgun (WGS) entry which is preliminary data.</text>
</comment>
<evidence type="ECO:0000256" key="3">
    <source>
        <dbReference type="ARBA" id="ARBA00023002"/>
    </source>
</evidence>
<dbReference type="SUPFAM" id="SSF51395">
    <property type="entry name" value="FMN-linked oxidoreductases"/>
    <property type="match status" value="1"/>
</dbReference>
<gene>
    <name evidence="5" type="ORF">D3878_02670</name>
</gene>
<evidence type="ECO:0000256" key="1">
    <source>
        <dbReference type="ARBA" id="ARBA00001917"/>
    </source>
</evidence>
<feature type="domain" description="NADH:flavin oxidoreductase/NADH oxidase N-terminal" evidence="4">
    <location>
        <begin position="10"/>
        <end position="354"/>
    </location>
</feature>
<comment type="cofactor">
    <cofactor evidence="1">
        <name>FMN</name>
        <dbReference type="ChEBI" id="CHEBI:58210"/>
    </cofactor>
</comment>
<dbReference type="OrthoDB" id="8521686at2"/>
<keyword evidence="6" id="KW-1185">Reference proteome</keyword>
<dbReference type="Pfam" id="PF00724">
    <property type="entry name" value="Oxidored_FMN"/>
    <property type="match status" value="1"/>
</dbReference>
<name>A0A3A3GEF9_9BURK</name>
<evidence type="ECO:0000313" key="6">
    <source>
        <dbReference type="Proteomes" id="UP000266327"/>
    </source>
</evidence>
<dbReference type="InterPro" id="IPR013785">
    <property type="entry name" value="Aldolase_TIM"/>
</dbReference>
<dbReference type="AlphaFoldDB" id="A0A3A3GEF9"/>
<organism evidence="5 6">
    <name type="scientific">Noviherbaspirillum sedimenti</name>
    <dbReference type="NCBI Taxonomy" id="2320865"/>
    <lineage>
        <taxon>Bacteria</taxon>
        <taxon>Pseudomonadati</taxon>
        <taxon>Pseudomonadota</taxon>
        <taxon>Betaproteobacteria</taxon>
        <taxon>Burkholderiales</taxon>
        <taxon>Oxalobacteraceae</taxon>
        <taxon>Noviherbaspirillum</taxon>
    </lineage>
</organism>
<reference evidence="6" key="1">
    <citation type="submission" date="2018-09" db="EMBL/GenBank/DDBJ databases">
        <authorList>
            <person name="Zhu H."/>
        </authorList>
    </citation>
    <scope>NUCLEOTIDE SEQUENCE [LARGE SCALE GENOMIC DNA]</scope>
    <source>
        <strain evidence="6">K1S02-23</strain>
    </source>
</reference>
<dbReference type="InterPro" id="IPR045247">
    <property type="entry name" value="Oye-like"/>
</dbReference>
<dbReference type="PANTHER" id="PTHR22893:SF91">
    <property type="entry name" value="NADPH DEHYDROGENASE 2-RELATED"/>
    <property type="match status" value="1"/>
</dbReference>
<proteinExistence type="inferred from homology"/>
<keyword evidence="3" id="KW-0560">Oxidoreductase</keyword>
<comment type="similarity">
    <text evidence="2">Belongs to the NADH:flavin oxidoreductase/NADH oxidase family.</text>
</comment>
<dbReference type="Gene3D" id="3.20.20.70">
    <property type="entry name" value="Aldolase class I"/>
    <property type="match status" value="1"/>
</dbReference>
<evidence type="ECO:0000256" key="2">
    <source>
        <dbReference type="ARBA" id="ARBA00005979"/>
    </source>
</evidence>
<dbReference type="CDD" id="cd02933">
    <property type="entry name" value="OYE_like_FMN"/>
    <property type="match status" value="1"/>
</dbReference>
<dbReference type="GO" id="GO:0010181">
    <property type="term" value="F:FMN binding"/>
    <property type="evidence" value="ECO:0007669"/>
    <property type="project" value="InterPro"/>
</dbReference>
<dbReference type="Proteomes" id="UP000266327">
    <property type="component" value="Unassembled WGS sequence"/>
</dbReference>
<dbReference type="GO" id="GO:0016628">
    <property type="term" value="F:oxidoreductase activity, acting on the CH-CH group of donors, NAD or NADP as acceptor"/>
    <property type="evidence" value="ECO:0007669"/>
    <property type="project" value="UniProtKB-ARBA"/>
</dbReference>
<dbReference type="InterPro" id="IPR001155">
    <property type="entry name" value="OxRdtase_FMN_N"/>
</dbReference>
<accession>A0A3A3GEF9</accession>
<evidence type="ECO:0000313" key="5">
    <source>
        <dbReference type="EMBL" id="RJG00616.1"/>
    </source>
</evidence>